<dbReference type="InterPro" id="IPR016194">
    <property type="entry name" value="SPOC-like_C_dom_sf"/>
</dbReference>
<comment type="subunit">
    <text evidence="3">Homodimer. Interacts with LigD.</text>
</comment>
<evidence type="ECO:0000313" key="7">
    <source>
        <dbReference type="Proteomes" id="UP001183794"/>
    </source>
</evidence>
<dbReference type="InterPro" id="IPR009187">
    <property type="entry name" value="Prok_Ku"/>
</dbReference>
<accession>A0ABU2B380</accession>
<evidence type="ECO:0000313" key="6">
    <source>
        <dbReference type="EMBL" id="MDR7348058.1"/>
    </source>
</evidence>
<feature type="region of interest" description="Disordered" evidence="4">
    <location>
        <begin position="227"/>
        <end position="283"/>
    </location>
</feature>
<dbReference type="PANTHER" id="PTHR41251">
    <property type="entry name" value="NON-HOMOLOGOUS END JOINING PROTEIN KU"/>
    <property type="match status" value="1"/>
</dbReference>
<feature type="domain" description="Ku" evidence="5">
    <location>
        <begin position="52"/>
        <end position="179"/>
    </location>
</feature>
<dbReference type="SMART" id="SM00559">
    <property type="entry name" value="Ku78"/>
    <property type="match status" value="1"/>
</dbReference>
<name>A0ABU2B380_9MICC</name>
<comment type="similarity">
    <text evidence="3">Belongs to the prokaryotic Ku family.</text>
</comment>
<proteinExistence type="inferred from homology"/>
<dbReference type="PANTHER" id="PTHR41251:SF1">
    <property type="entry name" value="NON-HOMOLOGOUS END JOINING PROTEIN KU"/>
    <property type="match status" value="1"/>
</dbReference>
<dbReference type="RefSeq" id="WP_310174883.1">
    <property type="nucleotide sequence ID" value="NZ_BAABHE010000002.1"/>
</dbReference>
<sequence>MRAIWTGSIAFGLVNVPVKLYSATENHDVRMHQVHDKDGGRIRYQRRCEECDEVVEYSDIERAYDDGDHRVIIHKEDFEALPSDDADDIEVLQFVPSDQIDSIMLEKSYYLEPTSKTPKAYLLLRQTLEETDRTAIVKITLRTRTRLAILRICDKVLMIQTLRWADEIREANFKGINSKAKISDKELEMSKQLVESYSEDFTPEEFEDDYQAELRKLIDAKIEAGDTVDLEETFPEEDEDDDTGGDVVDLMEALRASVEKSRSSKSGGSKKSKSKKSASKKSA</sequence>
<dbReference type="Proteomes" id="UP001183794">
    <property type="component" value="Unassembled WGS sequence"/>
</dbReference>
<evidence type="ECO:0000256" key="1">
    <source>
        <dbReference type="ARBA" id="ARBA00023125"/>
    </source>
</evidence>
<keyword evidence="7" id="KW-1185">Reference proteome</keyword>
<comment type="function">
    <text evidence="3">With LigD forms a non-homologous end joining (NHEJ) DNA repair enzyme, which repairs dsDNA breaks with reduced fidelity. Binds linear dsDNA with 5'- and 3'- overhangs but not closed circular dsDNA nor ssDNA. Recruits and stimulates the ligase activity of LigD.</text>
</comment>
<protein>
    <recommendedName>
        <fullName evidence="3">Non-homologous end joining protein Ku</fullName>
    </recommendedName>
</protein>
<evidence type="ECO:0000256" key="2">
    <source>
        <dbReference type="ARBA" id="ARBA00023172"/>
    </source>
</evidence>
<dbReference type="HAMAP" id="MF_01875">
    <property type="entry name" value="Prokaryotic_Ku"/>
    <property type="match status" value="1"/>
</dbReference>
<dbReference type="Gene3D" id="2.40.290.10">
    <property type="match status" value="1"/>
</dbReference>
<evidence type="ECO:0000256" key="4">
    <source>
        <dbReference type="SAM" id="MobiDB-lite"/>
    </source>
</evidence>
<feature type="compositionally biased region" description="Basic residues" evidence="4">
    <location>
        <begin position="268"/>
        <end position="283"/>
    </location>
</feature>
<dbReference type="PIRSF" id="PIRSF006493">
    <property type="entry name" value="Prok_Ku"/>
    <property type="match status" value="1"/>
</dbReference>
<evidence type="ECO:0000259" key="5">
    <source>
        <dbReference type="SMART" id="SM00559"/>
    </source>
</evidence>
<dbReference type="InterPro" id="IPR006164">
    <property type="entry name" value="DNA_bd_Ku70/Ku80"/>
</dbReference>
<reference evidence="6 7" key="1">
    <citation type="submission" date="2023-07" db="EMBL/GenBank/DDBJ databases">
        <title>Sequencing the genomes of 1000 actinobacteria strains.</title>
        <authorList>
            <person name="Klenk H.-P."/>
        </authorList>
    </citation>
    <scope>NUCLEOTIDE SEQUENCE [LARGE SCALE GENOMIC DNA]</scope>
    <source>
        <strain evidence="6 7">DSM 22966</strain>
    </source>
</reference>
<gene>
    <name evidence="3" type="primary">ku</name>
    <name evidence="6" type="ORF">J2S62_002315</name>
</gene>
<dbReference type="SUPFAM" id="SSF100939">
    <property type="entry name" value="SPOC domain-like"/>
    <property type="match status" value="1"/>
</dbReference>
<keyword evidence="1 3" id="KW-0238">DNA-binding</keyword>
<dbReference type="Pfam" id="PF02735">
    <property type="entry name" value="Ku"/>
    <property type="match status" value="1"/>
</dbReference>
<feature type="compositionally biased region" description="Acidic residues" evidence="4">
    <location>
        <begin position="227"/>
        <end position="244"/>
    </location>
</feature>
<dbReference type="EMBL" id="JAVDYJ010000001">
    <property type="protein sequence ID" value="MDR7348058.1"/>
    <property type="molecule type" value="Genomic_DNA"/>
</dbReference>
<evidence type="ECO:0000256" key="3">
    <source>
        <dbReference type="HAMAP-Rule" id="MF_01875"/>
    </source>
</evidence>
<dbReference type="CDD" id="cd00789">
    <property type="entry name" value="KU_like"/>
    <property type="match status" value="1"/>
</dbReference>
<keyword evidence="3" id="KW-0234">DNA repair</keyword>
<comment type="caution">
    <text evidence="6">The sequence shown here is derived from an EMBL/GenBank/DDBJ whole genome shotgun (WGS) entry which is preliminary data.</text>
</comment>
<dbReference type="NCBIfam" id="TIGR02772">
    <property type="entry name" value="Ku_bact"/>
    <property type="match status" value="1"/>
</dbReference>
<keyword evidence="3" id="KW-0227">DNA damage</keyword>
<organism evidence="6 7">
    <name type="scientific">Enteractinococcus fodinae</name>
    <dbReference type="NCBI Taxonomy" id="684663"/>
    <lineage>
        <taxon>Bacteria</taxon>
        <taxon>Bacillati</taxon>
        <taxon>Actinomycetota</taxon>
        <taxon>Actinomycetes</taxon>
        <taxon>Micrococcales</taxon>
        <taxon>Micrococcaceae</taxon>
    </lineage>
</organism>
<keyword evidence="2 3" id="KW-0233">DNA recombination</keyword>